<dbReference type="Proteomes" id="UP000820977">
    <property type="component" value="Unassembled WGS sequence"/>
</dbReference>
<feature type="signal peptide" evidence="1">
    <location>
        <begin position="1"/>
        <end position="19"/>
    </location>
</feature>
<evidence type="ECO:0000313" key="4">
    <source>
        <dbReference type="Proteomes" id="UP000820977"/>
    </source>
</evidence>
<protein>
    <submittedName>
        <fullName evidence="3">DUF4038 domain-containing protein</fullName>
    </submittedName>
</protein>
<dbReference type="Gene3D" id="3.20.20.80">
    <property type="entry name" value="Glycosidases"/>
    <property type="match status" value="1"/>
</dbReference>
<organism evidence="3 4">
    <name type="scientific">Xylanibacter caecicola</name>
    <dbReference type="NCBI Taxonomy" id="2736294"/>
    <lineage>
        <taxon>Bacteria</taxon>
        <taxon>Pseudomonadati</taxon>
        <taxon>Bacteroidota</taxon>
        <taxon>Bacteroidia</taxon>
        <taxon>Bacteroidales</taxon>
        <taxon>Prevotellaceae</taxon>
        <taxon>Xylanibacter</taxon>
    </lineage>
</organism>
<dbReference type="RefSeq" id="WP_172344376.1">
    <property type="nucleotide sequence ID" value="NZ_CASYYZ010000064.1"/>
</dbReference>
<keyword evidence="1" id="KW-0732">Signal</keyword>
<evidence type="ECO:0000259" key="2">
    <source>
        <dbReference type="Pfam" id="PF13204"/>
    </source>
</evidence>
<name>A0ABX2B0X0_9BACT</name>
<evidence type="ECO:0000256" key="1">
    <source>
        <dbReference type="SAM" id="SignalP"/>
    </source>
</evidence>
<dbReference type="Pfam" id="PF13204">
    <property type="entry name" value="Apiosidase"/>
    <property type="match status" value="1"/>
</dbReference>
<dbReference type="InterPro" id="IPR025277">
    <property type="entry name" value="Apiosidase-like_cat_dom"/>
</dbReference>
<dbReference type="PANTHER" id="PTHR37836:SF3">
    <property type="entry name" value="ENDOGLUCANASE"/>
    <property type="match status" value="1"/>
</dbReference>
<dbReference type="SUPFAM" id="SSF51445">
    <property type="entry name" value="(Trans)glycosidases"/>
    <property type="match status" value="1"/>
</dbReference>
<sequence length="446" mass="50931">MINKLFIIFAMFFTSAVYAGIPFTHGNLKVDGSGRYLEHDDGTPFLYMGDTAWEMLSRLTYEDACAYMDNRVGKGINVIQTVLLSELVGVRDTTAIGVPQLIDGDVRRPNPCYLAHVDSVLAYAERIGLYLAILPTWGDKVDKQWGNGPEIFDEHNAETYGKLLGNRWASRPNIIWIIGGDRGGDGKNRAIWNAMARGIKSVDKIHLMTYHPHGEHSSSMWFHNEDWLDFNMIQTGHCQGRYDIYRRMMLNDMSLRPVKPVMDGEPRYEDIPRNFKLEDGRFAAIDVRHTLYQSMLTGACGYTYGNNNLWQMYAPGREPKCNAQTYWYNAMDMEAECQLIHFVRLWNEIPFRGGTNIPCCATPTDEYASDEAVGFMTEDYMLCYFPGGNKWNMKIPDKFASCYTIEWMNPRTGQRIVKGKSGGCELDINLPEGGNNDWLLILKKEK</sequence>
<comment type="caution">
    <text evidence="3">The sequence shown here is derived from an EMBL/GenBank/DDBJ whole genome shotgun (WGS) entry which is preliminary data.</text>
</comment>
<accession>A0ABX2B0X0</accession>
<feature type="chain" id="PRO_5047505185" evidence="1">
    <location>
        <begin position="20"/>
        <end position="446"/>
    </location>
</feature>
<feature type="domain" description="Apiosidase-like catalytic" evidence="2">
    <location>
        <begin position="33"/>
        <end position="351"/>
    </location>
</feature>
<reference evidence="3 4" key="1">
    <citation type="submission" date="2020-05" db="EMBL/GenBank/DDBJ databases">
        <title>Distinct polysaccharide utilization as determinants for interspecies competition between intestinal Prevotella spp.</title>
        <authorList>
            <person name="Galvez E.J.C."/>
            <person name="Iljazovic A."/>
            <person name="Strowig T."/>
        </authorList>
    </citation>
    <scope>NUCLEOTIDE SEQUENCE [LARGE SCALE GENOMIC DNA]</scope>
    <source>
        <strain evidence="3 4">PCHR</strain>
    </source>
</reference>
<evidence type="ECO:0000313" key="3">
    <source>
        <dbReference type="EMBL" id="NPE24891.1"/>
    </source>
</evidence>
<proteinExistence type="predicted"/>
<keyword evidence="4" id="KW-1185">Reference proteome</keyword>
<dbReference type="EMBL" id="JABKKJ010000005">
    <property type="protein sequence ID" value="NPE24891.1"/>
    <property type="molecule type" value="Genomic_DNA"/>
</dbReference>
<dbReference type="InterPro" id="IPR017853">
    <property type="entry name" value="GH"/>
</dbReference>
<gene>
    <name evidence="3" type="ORF">HPS54_05060</name>
</gene>
<dbReference type="PANTHER" id="PTHR37836">
    <property type="entry name" value="LMO1036 PROTEIN"/>
    <property type="match status" value="1"/>
</dbReference>